<dbReference type="GO" id="GO:0003676">
    <property type="term" value="F:nucleic acid binding"/>
    <property type="evidence" value="ECO:0007669"/>
    <property type="project" value="InterPro"/>
</dbReference>
<evidence type="ECO:0000256" key="5">
    <source>
        <dbReference type="ARBA" id="ARBA00022801"/>
    </source>
</evidence>
<dbReference type="Gene3D" id="3.30.420.10">
    <property type="entry name" value="Ribonuclease H-like superfamily/Ribonuclease H"/>
    <property type="match status" value="1"/>
</dbReference>
<keyword evidence="5" id="KW-0378">Hydrolase</keyword>
<keyword evidence="6" id="KW-0695">RNA-directed DNA polymerase</keyword>
<dbReference type="Pfam" id="PF00665">
    <property type="entry name" value="rve"/>
    <property type="match status" value="1"/>
</dbReference>
<comment type="caution">
    <text evidence="9">The sequence shown here is derived from an EMBL/GenBank/DDBJ whole genome shotgun (WGS) entry which is preliminary data.</text>
</comment>
<evidence type="ECO:0000256" key="6">
    <source>
        <dbReference type="ARBA" id="ARBA00022918"/>
    </source>
</evidence>
<dbReference type="PANTHER" id="PTHR37984:SF5">
    <property type="entry name" value="PROTEIN NYNRIN-LIKE"/>
    <property type="match status" value="1"/>
</dbReference>
<dbReference type="Pfam" id="PF00078">
    <property type="entry name" value="RVT_1"/>
    <property type="match status" value="1"/>
</dbReference>
<dbReference type="InterPro" id="IPR001584">
    <property type="entry name" value="Integrase_cat-core"/>
</dbReference>
<sequence>MAFPNPGIDEMLIELQGSTVFSKLDLRQGYYQIKMAETDIKKTGFVIMNEHYEYLRMPQGLMNAPRTFQKAMMRIFGDLKYVKIYLDDMLIHSSTSAEHKTHLIEVRRRLMDNNIVVNTEKSEIMRDKIEFLGKIIDKNGITVNTKALKLDRLHKTPTTKRQLQALIGFINWCRPHIQGLSEKLLFLTDKLKEPKIVWTVDDKEKMYEIENIIIKSVQITHYNPNLPIQLYCDASDVGIGAVVKQQNEIIGLFSKKLSPTEMVYSIVEKETFAILKSLLHFRIYTLGRHVDIYTDSRNCTFDKPITASRIGRWKLALTEYDYTLNHIAGAENIGADFLSRTAALTEDKSPFTETALINNYNAIVPQRPSEKIIISENHTYKFLQQVHIYLGHPGVRKLINTLRPHYHMDNMQKICEEIYMNCSKCQRCKSGPTNYGQTTGGLSGSDCNDKISMDYLGPFDASQFCGTTGREFHILTMTDTYSRYTICVIPSVARSQETIDAVKKQWFTKFGRPSTIITDKGSQFTANTFTTALANDNVRHITISTSNPTANGISERVNSTINTILRMYKHHDIEQVLEIIHRRLNETWHETLQATPAEIMLKQVPNIPFTKQTDIIDIRPLLKKAEIKNNQLTYEKRKEVEFKINEHVYERAPKGTKLDDKFKGPFLIVNISRDKNRLLLSDGIITKWS</sequence>
<dbReference type="AlphaFoldDB" id="A0A0R0LVH4"/>
<dbReference type="Proteomes" id="UP000051530">
    <property type="component" value="Unassembled WGS sequence"/>
</dbReference>
<evidence type="ECO:0000256" key="1">
    <source>
        <dbReference type="ARBA" id="ARBA00022679"/>
    </source>
</evidence>
<evidence type="ECO:0000313" key="10">
    <source>
        <dbReference type="Proteomes" id="UP000051530"/>
    </source>
</evidence>
<dbReference type="Gene3D" id="3.10.10.10">
    <property type="entry name" value="HIV Type 1 Reverse Transcriptase, subunit A, domain 1"/>
    <property type="match status" value="1"/>
</dbReference>
<gene>
    <name evidence="9" type="ORF">M153_9650001672</name>
</gene>
<reference evidence="9 10" key="1">
    <citation type="submission" date="2015-07" db="EMBL/GenBank/DDBJ databases">
        <title>The genome of Pseudoloma neurophilia, a relevant intracellular parasite of the zebrafish.</title>
        <authorList>
            <person name="Ndikumana S."/>
            <person name="Pelin A."/>
            <person name="Sanders J."/>
            <person name="Corradi N."/>
        </authorList>
    </citation>
    <scope>NUCLEOTIDE SEQUENCE [LARGE SCALE GENOMIC DNA]</scope>
    <source>
        <strain evidence="9 10">MK1</strain>
    </source>
</reference>
<dbReference type="Pfam" id="PF17917">
    <property type="entry name" value="RT_RNaseH"/>
    <property type="match status" value="1"/>
</dbReference>
<protein>
    <submittedName>
        <fullName evidence="9">Transposon Tf2-6 polyprotein</fullName>
    </submittedName>
</protein>
<dbReference type="GO" id="GO:0016787">
    <property type="term" value="F:hydrolase activity"/>
    <property type="evidence" value="ECO:0007669"/>
    <property type="project" value="UniProtKB-KW"/>
</dbReference>
<dbReference type="InterPro" id="IPR043128">
    <property type="entry name" value="Rev_trsase/Diguanyl_cyclase"/>
</dbReference>
<dbReference type="PROSITE" id="PS50994">
    <property type="entry name" value="INTEGRASE"/>
    <property type="match status" value="1"/>
</dbReference>
<dbReference type="GO" id="GO:0004519">
    <property type="term" value="F:endonuclease activity"/>
    <property type="evidence" value="ECO:0007669"/>
    <property type="project" value="UniProtKB-KW"/>
</dbReference>
<feature type="non-terminal residue" evidence="9">
    <location>
        <position position="689"/>
    </location>
</feature>
<keyword evidence="1" id="KW-0808">Transferase</keyword>
<dbReference type="GO" id="GO:0005634">
    <property type="term" value="C:nucleus"/>
    <property type="evidence" value="ECO:0007669"/>
    <property type="project" value="UniProtKB-ARBA"/>
</dbReference>
<evidence type="ECO:0000259" key="7">
    <source>
        <dbReference type="PROSITE" id="PS50878"/>
    </source>
</evidence>
<organism evidence="9 10">
    <name type="scientific">Pseudoloma neurophilia</name>
    <dbReference type="NCBI Taxonomy" id="146866"/>
    <lineage>
        <taxon>Eukaryota</taxon>
        <taxon>Fungi</taxon>
        <taxon>Fungi incertae sedis</taxon>
        <taxon>Microsporidia</taxon>
        <taxon>Pseudoloma</taxon>
    </lineage>
</organism>
<dbReference type="InterPro" id="IPR036397">
    <property type="entry name" value="RNaseH_sf"/>
</dbReference>
<dbReference type="Gene3D" id="1.10.340.70">
    <property type="match status" value="1"/>
</dbReference>
<keyword evidence="3" id="KW-0540">Nuclease</keyword>
<keyword evidence="2" id="KW-0548">Nucleotidyltransferase</keyword>
<dbReference type="Gene3D" id="3.30.70.270">
    <property type="match status" value="2"/>
</dbReference>
<dbReference type="SUPFAM" id="SSF53098">
    <property type="entry name" value="Ribonuclease H-like"/>
    <property type="match status" value="1"/>
</dbReference>
<dbReference type="PANTHER" id="PTHR37984">
    <property type="entry name" value="PROTEIN CBG26694"/>
    <property type="match status" value="1"/>
</dbReference>
<dbReference type="InterPro" id="IPR012337">
    <property type="entry name" value="RNaseH-like_sf"/>
</dbReference>
<proteinExistence type="predicted"/>
<dbReference type="InterPro" id="IPR043502">
    <property type="entry name" value="DNA/RNA_pol_sf"/>
</dbReference>
<dbReference type="PROSITE" id="PS50878">
    <property type="entry name" value="RT_POL"/>
    <property type="match status" value="1"/>
</dbReference>
<dbReference type="CDD" id="cd09274">
    <property type="entry name" value="RNase_HI_RT_Ty3"/>
    <property type="match status" value="1"/>
</dbReference>
<dbReference type="GO" id="GO:0015074">
    <property type="term" value="P:DNA integration"/>
    <property type="evidence" value="ECO:0007669"/>
    <property type="project" value="InterPro"/>
</dbReference>
<evidence type="ECO:0000313" key="9">
    <source>
        <dbReference type="EMBL" id="KRH93378.1"/>
    </source>
</evidence>
<feature type="domain" description="Reverse transcriptase" evidence="7">
    <location>
        <begin position="1"/>
        <end position="136"/>
    </location>
</feature>
<dbReference type="InterPro" id="IPR050951">
    <property type="entry name" value="Retrovirus_Pol_polyprotein"/>
</dbReference>
<dbReference type="InterPro" id="IPR000477">
    <property type="entry name" value="RT_dom"/>
</dbReference>
<keyword evidence="10" id="KW-1185">Reference proteome</keyword>
<dbReference type="InterPro" id="IPR041373">
    <property type="entry name" value="RT_RNaseH"/>
</dbReference>
<dbReference type="Pfam" id="PF17921">
    <property type="entry name" value="Integrase_H2C2"/>
    <property type="match status" value="1"/>
</dbReference>
<evidence type="ECO:0000256" key="2">
    <source>
        <dbReference type="ARBA" id="ARBA00022695"/>
    </source>
</evidence>
<evidence type="ECO:0000256" key="4">
    <source>
        <dbReference type="ARBA" id="ARBA00022759"/>
    </source>
</evidence>
<dbReference type="VEuPathDB" id="MicrosporidiaDB:M153_9650001672"/>
<dbReference type="EMBL" id="LGUB01000361">
    <property type="protein sequence ID" value="KRH93378.1"/>
    <property type="molecule type" value="Genomic_DNA"/>
</dbReference>
<name>A0A0R0LVH4_9MICR</name>
<dbReference type="GO" id="GO:0003964">
    <property type="term" value="F:RNA-directed DNA polymerase activity"/>
    <property type="evidence" value="ECO:0007669"/>
    <property type="project" value="UniProtKB-KW"/>
</dbReference>
<dbReference type="InterPro" id="IPR041588">
    <property type="entry name" value="Integrase_H2C2"/>
</dbReference>
<dbReference type="CDD" id="cd01647">
    <property type="entry name" value="RT_LTR"/>
    <property type="match status" value="1"/>
</dbReference>
<feature type="domain" description="Integrase catalytic" evidence="8">
    <location>
        <begin position="428"/>
        <end position="604"/>
    </location>
</feature>
<dbReference type="OrthoDB" id="2194544at2759"/>
<keyword evidence="4" id="KW-0255">Endonuclease</keyword>
<dbReference type="SUPFAM" id="SSF56672">
    <property type="entry name" value="DNA/RNA polymerases"/>
    <property type="match status" value="1"/>
</dbReference>
<evidence type="ECO:0000256" key="3">
    <source>
        <dbReference type="ARBA" id="ARBA00022722"/>
    </source>
</evidence>
<accession>A0A0R0LVH4</accession>
<evidence type="ECO:0000259" key="8">
    <source>
        <dbReference type="PROSITE" id="PS50994"/>
    </source>
</evidence>